<feature type="domain" description="Transglycosylase SLT" evidence="1">
    <location>
        <begin position="18"/>
        <end position="117"/>
    </location>
</feature>
<dbReference type="EMBL" id="MW882933">
    <property type="protein sequence ID" value="UGV21604.1"/>
    <property type="molecule type" value="Genomic_DNA"/>
</dbReference>
<dbReference type="InterPro" id="IPR023346">
    <property type="entry name" value="Lysozyme-like_dom_sf"/>
</dbReference>
<dbReference type="Gene3D" id="1.10.530.10">
    <property type="match status" value="1"/>
</dbReference>
<evidence type="ECO:0000259" key="1">
    <source>
        <dbReference type="Pfam" id="PF01464"/>
    </source>
</evidence>
<evidence type="ECO:0000313" key="2">
    <source>
        <dbReference type="EMBL" id="UGV21604.1"/>
    </source>
</evidence>
<accession>A0AA47PA27</accession>
<dbReference type="InterPro" id="IPR008258">
    <property type="entry name" value="Transglycosylase_SLT_dom_1"/>
</dbReference>
<dbReference type="Proteomes" id="UP001177185">
    <property type="component" value="Segment"/>
</dbReference>
<organism evidence="2 3">
    <name type="scientific">Cronobacter phage EspYZU05</name>
    <dbReference type="NCBI Taxonomy" id="2836139"/>
    <lineage>
        <taxon>Viruses</taxon>
        <taxon>Duplodnaviria</taxon>
        <taxon>Heunggongvirae</taxon>
        <taxon>Uroviricota</taxon>
        <taxon>Caudoviricetes</taxon>
        <taxon>Autographivirales</taxon>
        <taxon>Autonotataviridae</taxon>
        <taxon>Melnykvirinae</taxon>
        <taxon>Cronosvirus</taxon>
        <taxon>Cronosvirus EspYZU05</taxon>
    </lineage>
</organism>
<name>A0AA47PA27_9CAUD</name>
<evidence type="ECO:0000313" key="3">
    <source>
        <dbReference type="Proteomes" id="UP001177185"/>
    </source>
</evidence>
<protein>
    <submittedName>
        <fullName evidence="2">Transglycosylase</fullName>
    </submittedName>
</protein>
<dbReference type="PANTHER" id="PTHR37423:SF2">
    <property type="entry name" value="MEMBRANE-BOUND LYTIC MUREIN TRANSGLYCOSYLASE C"/>
    <property type="match status" value="1"/>
</dbReference>
<dbReference type="PANTHER" id="PTHR37423">
    <property type="entry name" value="SOLUBLE LYTIC MUREIN TRANSGLYCOSYLASE-RELATED"/>
    <property type="match status" value="1"/>
</dbReference>
<dbReference type="SUPFAM" id="SSF53955">
    <property type="entry name" value="Lysozyme-like"/>
    <property type="match status" value="1"/>
</dbReference>
<dbReference type="Pfam" id="PF01464">
    <property type="entry name" value="SLT"/>
    <property type="match status" value="1"/>
</dbReference>
<reference evidence="2 3" key="1">
    <citation type="journal article" date="2021" name="Quality assurance and safety of crops and foods">
        <title>Isolation and characterization of broad host-range of bacteriophages infecting Cronobacter sakazakii and its biocontrol potential in dairy products.</title>
        <authorList>
            <person name="Li H."/>
            <person name="Yang X.-J."/>
            <person name="Zhu X.-Y."/>
            <person name="Gao L."/>
            <person name="Rao S.-Q."/>
            <person name="Yuan L."/>
            <person name="Yang Z.-Q."/>
        </authorList>
    </citation>
    <scope>NUCLEOTIDE SEQUENCE [LARGE SCALE GENOMIC DNA]</scope>
</reference>
<dbReference type="CDD" id="cd00254">
    <property type="entry name" value="LT-like"/>
    <property type="match status" value="1"/>
</dbReference>
<sequence length="1265" mass="138537">MAKFRVDMNKPTEYDGLAKKTEEAYGLPEGLTKLVLMIENRNNPRRDAVSPAGAEGPMQIMPANKKALGITDSFDPEQAFMGAGKLLSDALKRYDGNIGAALADYNGGPKAAERYLAGEALHPETKQYLDFAQEYLQSANPTTSYGDTVINAGINQVEAQAPSDLYQDEEQPLSAFVTGLDEEAERRLQDEAKFYDLSLNDAVKFGFKDTLTSAISHAFEREEDENYVLGDEQFNQIKQQFPQGLSEAQEARIRNSRSQADFEYNVERVRQENDFGQRMATQMGWNAAGAYAGVMAGGLFDPVALPLGTFGAAGRLIKGSSALASAGRMAAEGAAATAIISPVVQQIDKGSVDAGLVLQHMGTAAVFGGGLGLVFRSPAVRPFDEATRESAQGRVDGNPVYQDVLPQTGDDGIVVNFNDAHDTSVGPAGEIIGVGPTAVLRHAERFDESYGSKAADDVRNLRVKWYNWETRNKLFGWADSEGVQLAKSKSKVARWVGAMWSGDQAGLGRQQTRTAAVLKEQMKDQMLFDYVPQMKSALESYMTPGEKMNYMAGGAADIQARFSREVQLERYRHREYRAANGGESTGYVSEAPASVQQAAKALDDLMAKTKKMHLDADTEHASILKDMDSVGYIEQRPDFIRINRATPEERKAFLDMVKDDYHAEATAKINKMRKERTEWIEATYKRAEQALDGEGKKEWVDDFLKDPERYFDKHIELLSKKIHSEMDKRASHWWENALRNPEERYQNSEASLLTLAREMSDEWFTGREVDADMVKDFQKALTSKWADTSRRELQMTNKRVVNGQDLYLLDMFQHDVFASTVSTVNNTAGRVAMAKLGWKTEQDIQDTLTAMYHGGATTREVEAAKHISDIILNRARGLDDAPLVQSLSNMTHATMMGKLGQAILADLPMAIGNIGIGGMFDALGKMAEKVMDGSMFVRNGRLTDVGSDLDSLSKGMLGHDNELWIPQQTNADGFAMEVGGSLLRRTAAGARITNTLSGANAMAKLVGTGVTRASNKKMHTFFRTGKGISEARLADVGLTKKEITRIKKQFDQFSDKDNFGLDKWTDPLAKEDLIAAANRFAQQGMMSKSYAGDLPQWTRNTVLGYIYSRFRAIGIKAQEKVLVRNLTLADSNTVAMLTSAVAFATFLSYARIYADAATSKDGKKVLKDRLTPVGIADQVMRFTSVMGLGSEFTNILNLLIGGGVQGGSDTPLTAYPSNVGKAIGAAGKAVTGDGSVGNAVAAGTKLLPGANTYQMLLLRQALQDD</sequence>
<keyword evidence="3" id="KW-1185">Reference proteome</keyword>
<proteinExistence type="predicted"/>